<dbReference type="GeneID" id="40318122"/>
<organism evidence="1 2">
    <name type="scientific">Trypanosoma conorhini</name>
    <dbReference type="NCBI Taxonomy" id="83891"/>
    <lineage>
        <taxon>Eukaryota</taxon>
        <taxon>Discoba</taxon>
        <taxon>Euglenozoa</taxon>
        <taxon>Kinetoplastea</taxon>
        <taxon>Metakinetoplastina</taxon>
        <taxon>Trypanosomatida</taxon>
        <taxon>Trypanosomatidae</taxon>
        <taxon>Trypanosoma</taxon>
    </lineage>
</organism>
<keyword evidence="2" id="KW-1185">Reference proteome</keyword>
<accession>A0A422PL10</accession>
<proteinExistence type="predicted"/>
<name>A0A422PL10_9TRYP</name>
<sequence>MLDDLMELSVSSDCPSNNTAGDVRGASVTHRIFDPLRWDGASAAAHVARVNLPDAFARRRQRAVGVALVCPCCRALWLSREGWLTAASALRPYCFTGHTSPMRKTCGGAKWRYCCSWKPQRRRRCSRRASASSCGRSCGS</sequence>
<dbReference type="RefSeq" id="XP_029228479.1">
    <property type="nucleotide sequence ID" value="XM_029371421.1"/>
</dbReference>
<dbReference type="Proteomes" id="UP000284403">
    <property type="component" value="Unassembled WGS sequence"/>
</dbReference>
<protein>
    <submittedName>
        <fullName evidence="1">Uncharacterized protein</fullName>
    </submittedName>
</protein>
<dbReference type="AlphaFoldDB" id="A0A422PL10"/>
<evidence type="ECO:0000313" key="1">
    <source>
        <dbReference type="EMBL" id="RNF18394.1"/>
    </source>
</evidence>
<dbReference type="EMBL" id="MKKU01000233">
    <property type="protein sequence ID" value="RNF18394.1"/>
    <property type="molecule type" value="Genomic_DNA"/>
</dbReference>
<comment type="caution">
    <text evidence="1">The sequence shown here is derived from an EMBL/GenBank/DDBJ whole genome shotgun (WGS) entry which is preliminary data.</text>
</comment>
<reference evidence="1 2" key="1">
    <citation type="journal article" date="2018" name="BMC Genomics">
        <title>Genomic comparison of Trypanosoma conorhini and Trypanosoma rangeli to Trypanosoma cruzi strains of high and low virulence.</title>
        <authorList>
            <person name="Bradwell K.R."/>
            <person name="Koparde V.N."/>
            <person name="Matveyev A.V."/>
            <person name="Serrano M.G."/>
            <person name="Alves J.M."/>
            <person name="Parikh H."/>
            <person name="Huang B."/>
            <person name="Lee V."/>
            <person name="Espinosa-Alvarez O."/>
            <person name="Ortiz P.A."/>
            <person name="Costa-Martins A.G."/>
            <person name="Teixeira M.M."/>
            <person name="Buck G.A."/>
        </authorList>
    </citation>
    <scope>NUCLEOTIDE SEQUENCE [LARGE SCALE GENOMIC DNA]</scope>
    <source>
        <strain evidence="1 2">025E</strain>
    </source>
</reference>
<evidence type="ECO:0000313" key="2">
    <source>
        <dbReference type="Proteomes" id="UP000284403"/>
    </source>
</evidence>
<gene>
    <name evidence="1" type="ORF">Tco025E_04511</name>
</gene>